<evidence type="ECO:0000313" key="2">
    <source>
        <dbReference type="EMBL" id="RTZ79097.1"/>
    </source>
</evidence>
<dbReference type="AlphaFoldDB" id="A0A432G6H2"/>
<gene>
    <name evidence="2" type="ORF">DSY97_06140</name>
</gene>
<organism evidence="2 3">
    <name type="scientific">SAR324 cluster bacterium</name>
    <dbReference type="NCBI Taxonomy" id="2024889"/>
    <lineage>
        <taxon>Bacteria</taxon>
        <taxon>Deltaproteobacteria</taxon>
        <taxon>SAR324 cluster</taxon>
    </lineage>
</organism>
<evidence type="ECO:0000256" key="1">
    <source>
        <dbReference type="SAM" id="MobiDB-lite"/>
    </source>
</evidence>
<protein>
    <submittedName>
        <fullName evidence="2">Uncharacterized protein</fullName>
    </submittedName>
</protein>
<name>A0A432G6H2_9DELT</name>
<proteinExistence type="predicted"/>
<reference evidence="2 3" key="1">
    <citation type="submission" date="2018-06" db="EMBL/GenBank/DDBJ databases">
        <title>Combined omics and stable isotope probing to characterize newly discovered Mariana Back-Arc vent microbial communities.</title>
        <authorList>
            <person name="Trembath-Reichert E."/>
            <person name="Huber J.A."/>
        </authorList>
    </citation>
    <scope>NUCLEOTIDE SEQUENCE [LARGE SCALE GENOMIC DNA]</scope>
    <source>
        <strain evidence="2">MAG 63_1</strain>
    </source>
</reference>
<dbReference type="Proteomes" id="UP000286801">
    <property type="component" value="Unassembled WGS sequence"/>
</dbReference>
<accession>A0A432G6H2</accession>
<feature type="region of interest" description="Disordered" evidence="1">
    <location>
        <begin position="318"/>
        <end position="342"/>
    </location>
</feature>
<sequence length="472" mass="54818">MHRNATFREYSEHFDSLLPDQDSLLIQLCEHLFNSGFVFVDASENELEAGGWVIRDFFDQEAEVLRTLVPRERYVGFIDYVKQFNWPAEILQKKLSQRIQKSFDQLAKGKHHHFNIRYNISYGLREQEKHPLYDFLLHIETYYSLVLGGETLEQEDQEEEPDFSKTNFKIEDLKQLRSQVRERLEGRELVKGFLKHIAKKRGVSVESLNPVIKQERKNSPIKFLRPSQLNPTAEKRTAPDVAEILIAEEKNDIFDKLDISSTLTEDQNELSEFPLEPDLETDIAETAEVLIESKKAEEGIFEEETVASQTIEDAAVEVEEEDELKEKNNYEPETEADSSTVTTADLLLNFEEDEEDQEIEEDDSGLILVDSDETDVVFGGEKISKAALEKFIRQYPDSTLRFLFRRSLEGKPLSAEIEAIYYSWEKRGLSRGRLKKYLLKLMEWPEVPDLSILDLLQSLKDRIYEDSQKVGT</sequence>
<dbReference type="EMBL" id="QNZL01000169">
    <property type="protein sequence ID" value="RTZ79097.1"/>
    <property type="molecule type" value="Genomic_DNA"/>
</dbReference>
<comment type="caution">
    <text evidence="2">The sequence shown here is derived from an EMBL/GenBank/DDBJ whole genome shotgun (WGS) entry which is preliminary data.</text>
</comment>
<evidence type="ECO:0000313" key="3">
    <source>
        <dbReference type="Proteomes" id="UP000286801"/>
    </source>
</evidence>